<dbReference type="InterPro" id="IPR045249">
    <property type="entry name" value="HARBI1-like"/>
</dbReference>
<gene>
    <name evidence="1" type="ORF">ACH5RR_036776</name>
</gene>
<name>A0ABD2Y7B9_9GENT</name>
<dbReference type="PANTHER" id="PTHR22930">
    <property type="match status" value="1"/>
</dbReference>
<reference evidence="1 2" key="1">
    <citation type="submission" date="2024-11" db="EMBL/GenBank/DDBJ databases">
        <title>A near-complete genome assembly of Cinchona calisaya.</title>
        <authorList>
            <person name="Lian D.C."/>
            <person name="Zhao X.W."/>
            <person name="Wei L."/>
        </authorList>
    </citation>
    <scope>NUCLEOTIDE SEQUENCE [LARGE SCALE GENOMIC DNA]</scope>
    <source>
        <tissue evidence="1">Nenye</tissue>
    </source>
</reference>
<evidence type="ECO:0000313" key="2">
    <source>
        <dbReference type="Proteomes" id="UP001630127"/>
    </source>
</evidence>
<accession>A0ABD2Y7B9</accession>
<organism evidence="1 2">
    <name type="scientific">Cinchona calisaya</name>
    <dbReference type="NCBI Taxonomy" id="153742"/>
    <lineage>
        <taxon>Eukaryota</taxon>
        <taxon>Viridiplantae</taxon>
        <taxon>Streptophyta</taxon>
        <taxon>Embryophyta</taxon>
        <taxon>Tracheophyta</taxon>
        <taxon>Spermatophyta</taxon>
        <taxon>Magnoliopsida</taxon>
        <taxon>eudicotyledons</taxon>
        <taxon>Gunneridae</taxon>
        <taxon>Pentapetalae</taxon>
        <taxon>asterids</taxon>
        <taxon>lamiids</taxon>
        <taxon>Gentianales</taxon>
        <taxon>Rubiaceae</taxon>
        <taxon>Cinchonoideae</taxon>
        <taxon>Cinchoneae</taxon>
        <taxon>Cinchona</taxon>
    </lineage>
</organism>
<sequence length="520" mass="59527">MARLVVWWHKKHMVKEPSFDFRTAREIYLRRLHTVIQLEKHYLIQPEIELEGYEDEKWEWFQNCLGALDGTCVNVHVLLKDQGRYRNTKNDIATNVLGACSRDMKFPYILPGWEESVADSKVLCDALVRQDPLIVPNGKYFLVDTGYTNGPNFLAPYRGVRYHINEWLAQAKGLGIHCLEFYLEAISRNDDQQGDPLSVFDIGPFTEFITQEGTSIDDFQTNCDVVERPRDQLPAEIFSSYNGSEIIANESYDFLLYGTSIDNNSLNSDDKAEGEASKPEEPMSYEEALTSEFTNIKSLNSATIDVSISCKQDATANDEGLYAAIQAEITDKFFYNLSKKKAWMGKKKAIVELFSDWVKSYKLLPRFLDVVKQNNPGTVVHWDKEPMHGNPLQEISANGIKASGHEVVLSKFWFFLFSCNGYMPTLQLGLQTFGSKLVFTLYIWNDLGITFSPEPNKVHWPPEGELMLVPNNSMRRNTKGRPKSTLLHNEMYAKECQTKLTCSLCKQKGHNKRRSPTRQQ</sequence>
<evidence type="ECO:0008006" key="3">
    <source>
        <dbReference type="Google" id="ProtNLM"/>
    </source>
</evidence>
<dbReference type="PANTHER" id="PTHR22930:SF281">
    <property type="entry name" value="NUCLEASE"/>
    <property type="match status" value="1"/>
</dbReference>
<evidence type="ECO:0000313" key="1">
    <source>
        <dbReference type="EMBL" id="KAL3502327.1"/>
    </source>
</evidence>
<keyword evidence="2" id="KW-1185">Reference proteome</keyword>
<protein>
    <recommendedName>
        <fullName evidence="3">DDE Tnp4 domain-containing protein</fullName>
    </recommendedName>
</protein>
<proteinExistence type="predicted"/>
<comment type="caution">
    <text evidence="1">The sequence shown here is derived from an EMBL/GenBank/DDBJ whole genome shotgun (WGS) entry which is preliminary data.</text>
</comment>
<dbReference type="Proteomes" id="UP001630127">
    <property type="component" value="Unassembled WGS sequence"/>
</dbReference>
<dbReference type="EMBL" id="JBJUIK010000015">
    <property type="protein sequence ID" value="KAL3502327.1"/>
    <property type="molecule type" value="Genomic_DNA"/>
</dbReference>
<dbReference type="AlphaFoldDB" id="A0ABD2Y7B9"/>